<dbReference type="Gene3D" id="3.90.320.10">
    <property type="match status" value="1"/>
</dbReference>
<dbReference type="KEGG" id="epa:110239144"/>
<evidence type="ECO:0000256" key="4">
    <source>
        <dbReference type="PROSITE-ProRule" id="PRU00325"/>
    </source>
</evidence>
<dbReference type="InterPro" id="IPR019080">
    <property type="entry name" value="YqaJ_viral_recombinase"/>
</dbReference>
<keyword evidence="3" id="KW-0378">Hydrolase</keyword>
<dbReference type="InterPro" id="IPR011335">
    <property type="entry name" value="Restrct_endonuc-II-like"/>
</dbReference>
<dbReference type="PROSITE" id="PS50600">
    <property type="entry name" value="ULP_PROTEASE"/>
    <property type="match status" value="1"/>
</dbReference>
<dbReference type="GO" id="GO:0006281">
    <property type="term" value="P:DNA repair"/>
    <property type="evidence" value="ECO:0007669"/>
    <property type="project" value="UniProtKB-ARBA"/>
</dbReference>
<keyword evidence="2" id="KW-0645">Protease</keyword>
<evidence type="ECO:0000259" key="6">
    <source>
        <dbReference type="PROSITE" id="PS50966"/>
    </source>
</evidence>
<dbReference type="GO" id="GO:0006508">
    <property type="term" value="P:proteolysis"/>
    <property type="evidence" value="ECO:0007669"/>
    <property type="project" value="UniProtKB-KW"/>
</dbReference>
<dbReference type="InterPro" id="IPR003653">
    <property type="entry name" value="Peptidase_C48_C"/>
</dbReference>
<evidence type="ECO:0000256" key="2">
    <source>
        <dbReference type="ARBA" id="ARBA00022670"/>
    </source>
</evidence>
<dbReference type="AlphaFoldDB" id="A0A913X873"/>
<evidence type="ECO:0000256" key="1">
    <source>
        <dbReference type="ARBA" id="ARBA00005234"/>
    </source>
</evidence>
<dbReference type="Pfam" id="PF09588">
    <property type="entry name" value="YqaJ"/>
    <property type="match status" value="1"/>
</dbReference>
<feature type="domain" description="SWIM-type" evidence="6">
    <location>
        <begin position="152"/>
        <end position="194"/>
    </location>
</feature>
<dbReference type="GO" id="GO:0008270">
    <property type="term" value="F:zinc ion binding"/>
    <property type="evidence" value="ECO:0007669"/>
    <property type="project" value="UniProtKB-KW"/>
</dbReference>
<keyword evidence="8" id="KW-1185">Reference proteome</keyword>
<dbReference type="InterPro" id="IPR011604">
    <property type="entry name" value="PDDEXK-like_dom_sf"/>
</dbReference>
<dbReference type="InterPro" id="IPR038765">
    <property type="entry name" value="Papain-like_cys_pep_sf"/>
</dbReference>
<protein>
    <recommendedName>
        <fullName evidence="9">Ubiquitin-like protease family profile domain-containing protein</fullName>
    </recommendedName>
</protein>
<organism evidence="7 8">
    <name type="scientific">Exaiptasia diaphana</name>
    <name type="common">Tropical sea anemone</name>
    <name type="synonym">Aiptasia pulchella</name>
    <dbReference type="NCBI Taxonomy" id="2652724"/>
    <lineage>
        <taxon>Eukaryota</taxon>
        <taxon>Metazoa</taxon>
        <taxon>Cnidaria</taxon>
        <taxon>Anthozoa</taxon>
        <taxon>Hexacorallia</taxon>
        <taxon>Actiniaria</taxon>
        <taxon>Aiptasiidae</taxon>
        <taxon>Exaiptasia</taxon>
    </lineage>
</organism>
<dbReference type="CDD" id="cd22343">
    <property type="entry name" value="PDDEXK_lambda_exonuclease-like"/>
    <property type="match status" value="1"/>
</dbReference>
<dbReference type="EnsemblMetazoa" id="XM_021044852.2">
    <property type="protein sequence ID" value="XP_020900511.2"/>
    <property type="gene ID" value="LOC110239144"/>
</dbReference>
<keyword evidence="4" id="KW-0862">Zinc</keyword>
<dbReference type="GeneID" id="110239144"/>
<dbReference type="SUPFAM" id="SSF54001">
    <property type="entry name" value="Cysteine proteinases"/>
    <property type="match status" value="1"/>
</dbReference>
<dbReference type="InterPro" id="IPR007527">
    <property type="entry name" value="Znf_SWIM"/>
</dbReference>
<dbReference type="Proteomes" id="UP000887567">
    <property type="component" value="Unplaced"/>
</dbReference>
<dbReference type="RefSeq" id="XP_020900511.2">
    <property type="nucleotide sequence ID" value="XM_021044852.2"/>
</dbReference>
<dbReference type="Gene3D" id="3.40.395.10">
    <property type="entry name" value="Adenoviral Proteinase, Chain A"/>
    <property type="match status" value="1"/>
</dbReference>
<evidence type="ECO:0008006" key="9">
    <source>
        <dbReference type="Google" id="ProtNLM"/>
    </source>
</evidence>
<comment type="similarity">
    <text evidence="1">Belongs to the peptidase C48 family.</text>
</comment>
<reference evidence="7" key="1">
    <citation type="submission" date="2022-11" db="UniProtKB">
        <authorList>
            <consortium name="EnsemblMetazoa"/>
        </authorList>
    </citation>
    <scope>IDENTIFICATION</scope>
</reference>
<dbReference type="PANTHER" id="PTHR47526:SF3">
    <property type="entry name" value="PHD-TYPE DOMAIN-CONTAINING PROTEIN"/>
    <property type="match status" value="1"/>
</dbReference>
<sequence length="840" mass="95803">MTVSQLKKYLQDRGVSVSGYLKTSLVEIASSVEKMNLPIDPNFEKVELTSTSGIILNDMHIPDPFTIKVENNFINSPPFGLYDIFNHFIYHSTEYDKQGLAAYKSFDDYRLFVDGYVESLKTSTLPNEGIHVYVAEVKPSMKNQTDEGKDFYKLCFILEGRGANKGSVLYAKCKCKGGQDGGCKHIAAAMYALEDFLHSPDKDSVTSGPCLWTKKPRSNSEPCEVKDLHIERIKKPSNKKRKIDRKFCQSIDVDVRPDEDQEPPDEEKLRAFTEKMSNFKTDKPAILPLFQKLYSTDDDNSINFDQKDGSPPSEETDYPVQQNVGILKEKIKSILQNHPDVTPTDISKMLYFTEDEIEFVNEATLKQWQCKEWYINKTGFISASKCKQVFTRQSTLEKNKADDASKLVKSIVDCNIPSNISYDLTEPTNAREWGLVHENSARDAYKRTAAHTHHKLNLVSKGFLISKRKPFLGASLDNIQTCECKLKCENVVIEYKCPYKHRDLHPKQAFLTTEIGGERNGNEFSLKATSRYYYQVQLQMFVTGLKKCIFVVWTKQGIFSIPVPSNPSFLADVCNTLEVFWTEQILPALMSEITGLVCTPADHEEVDNKDCIHLTETVTCTTAAIQDRSIQVDGIDIYCADIETLKPKTMLNDTIVSLLFKKIQCPFPITFCYSTLCGEQTIGKQISREDRMKAAAVFVKPKNLSEDYLVIPINRRLHWLLAIKTPWHILIMDSLTCDLTTRETEMQYLTALLDYACKANHLDSNTSTLSRHVLKVPQQPPDSNNCGVYMTQFLKYFLEDLNIYKKNPHGYVQVAHNWFGPQEAECIRHDLRVHLKSQLN</sequence>
<keyword evidence="4" id="KW-0479">Metal-binding</keyword>
<dbReference type="PROSITE" id="PS50966">
    <property type="entry name" value="ZF_SWIM"/>
    <property type="match status" value="1"/>
</dbReference>
<proteinExistence type="inferred from homology"/>
<keyword evidence="4" id="KW-0863">Zinc-finger</keyword>
<evidence type="ECO:0000259" key="5">
    <source>
        <dbReference type="PROSITE" id="PS50600"/>
    </source>
</evidence>
<accession>A0A913X873</accession>
<dbReference type="PANTHER" id="PTHR47526">
    <property type="entry name" value="ATP-DEPENDENT DNA HELICASE"/>
    <property type="match status" value="1"/>
</dbReference>
<dbReference type="GO" id="GO:0008234">
    <property type="term" value="F:cysteine-type peptidase activity"/>
    <property type="evidence" value="ECO:0007669"/>
    <property type="project" value="InterPro"/>
</dbReference>
<dbReference type="OrthoDB" id="5954069at2759"/>
<evidence type="ECO:0000313" key="8">
    <source>
        <dbReference type="Proteomes" id="UP000887567"/>
    </source>
</evidence>
<feature type="domain" description="Ubiquitin-like protease family profile" evidence="5">
    <location>
        <begin position="635"/>
        <end position="797"/>
    </location>
</feature>
<evidence type="ECO:0000313" key="7">
    <source>
        <dbReference type="EnsemblMetazoa" id="XP_020900511.2"/>
    </source>
</evidence>
<dbReference type="Pfam" id="PF02902">
    <property type="entry name" value="Peptidase_C48"/>
    <property type="match status" value="1"/>
</dbReference>
<name>A0A913X873_EXADI</name>
<evidence type="ECO:0000256" key="3">
    <source>
        <dbReference type="ARBA" id="ARBA00022801"/>
    </source>
</evidence>
<dbReference type="SUPFAM" id="SSF52980">
    <property type="entry name" value="Restriction endonuclease-like"/>
    <property type="match status" value="1"/>
</dbReference>